<dbReference type="PANTHER" id="PTHR45865:SF1">
    <property type="entry name" value="E3 UBIQUITIN-PROTEIN LIGASE SHPRH"/>
    <property type="match status" value="1"/>
</dbReference>
<comment type="caution">
    <text evidence="6">The sequence shown here is derived from an EMBL/GenBank/DDBJ whole genome shotgun (WGS) entry which is preliminary data.</text>
</comment>
<dbReference type="InterPro" id="IPR019786">
    <property type="entry name" value="Zinc_finger_PHD-type_CS"/>
</dbReference>
<dbReference type="Proteomes" id="UP001497623">
    <property type="component" value="Unassembled WGS sequence"/>
</dbReference>
<dbReference type="GO" id="GO:0005634">
    <property type="term" value="C:nucleus"/>
    <property type="evidence" value="ECO:0007669"/>
    <property type="project" value="TreeGrafter"/>
</dbReference>
<keyword evidence="1" id="KW-0479">Metal-binding</keyword>
<keyword evidence="7" id="KW-1185">Reference proteome</keyword>
<accession>A0AAV2SC77</accession>
<evidence type="ECO:0000256" key="2">
    <source>
        <dbReference type="ARBA" id="ARBA00022771"/>
    </source>
</evidence>
<dbReference type="InterPro" id="IPR052583">
    <property type="entry name" value="ATP-helicase/E3_Ub-Ligase"/>
</dbReference>
<dbReference type="SUPFAM" id="SSF52540">
    <property type="entry name" value="P-loop containing nucleoside triphosphate hydrolases"/>
    <property type="match status" value="1"/>
</dbReference>
<dbReference type="InterPro" id="IPR038718">
    <property type="entry name" value="SNF2-like_sf"/>
</dbReference>
<dbReference type="InterPro" id="IPR000330">
    <property type="entry name" value="SNF2_N"/>
</dbReference>
<dbReference type="InterPro" id="IPR027417">
    <property type="entry name" value="P-loop_NTPase"/>
</dbReference>
<evidence type="ECO:0000259" key="5">
    <source>
        <dbReference type="Pfam" id="PF00176"/>
    </source>
</evidence>
<gene>
    <name evidence="6" type="ORF">MNOR_LOCUS33835</name>
</gene>
<dbReference type="PANTHER" id="PTHR45865">
    <property type="entry name" value="E3 UBIQUITIN-PROTEIN LIGASE SHPRH FAMILY MEMBER"/>
    <property type="match status" value="1"/>
</dbReference>
<dbReference type="GO" id="GO:0061630">
    <property type="term" value="F:ubiquitin protein ligase activity"/>
    <property type="evidence" value="ECO:0007669"/>
    <property type="project" value="TreeGrafter"/>
</dbReference>
<evidence type="ECO:0000256" key="3">
    <source>
        <dbReference type="ARBA" id="ARBA00022833"/>
    </source>
</evidence>
<dbReference type="GO" id="GO:0000209">
    <property type="term" value="P:protein polyubiquitination"/>
    <property type="evidence" value="ECO:0007669"/>
    <property type="project" value="TreeGrafter"/>
</dbReference>
<reference evidence="6 7" key="1">
    <citation type="submission" date="2024-05" db="EMBL/GenBank/DDBJ databases">
        <authorList>
            <person name="Wallberg A."/>
        </authorList>
    </citation>
    <scope>NUCLEOTIDE SEQUENCE [LARGE SCALE GENOMIC DNA]</scope>
</reference>
<organism evidence="6 7">
    <name type="scientific">Meganyctiphanes norvegica</name>
    <name type="common">Northern krill</name>
    <name type="synonym">Thysanopoda norvegica</name>
    <dbReference type="NCBI Taxonomy" id="48144"/>
    <lineage>
        <taxon>Eukaryota</taxon>
        <taxon>Metazoa</taxon>
        <taxon>Ecdysozoa</taxon>
        <taxon>Arthropoda</taxon>
        <taxon>Crustacea</taxon>
        <taxon>Multicrustacea</taxon>
        <taxon>Malacostraca</taxon>
        <taxon>Eumalacostraca</taxon>
        <taxon>Eucarida</taxon>
        <taxon>Euphausiacea</taxon>
        <taxon>Euphausiidae</taxon>
        <taxon>Meganyctiphanes</taxon>
    </lineage>
</organism>
<evidence type="ECO:0000256" key="4">
    <source>
        <dbReference type="SAM" id="MobiDB-lite"/>
    </source>
</evidence>
<feature type="non-terminal residue" evidence="6">
    <location>
        <position position="809"/>
    </location>
</feature>
<feature type="compositionally biased region" description="Acidic residues" evidence="4">
    <location>
        <begin position="73"/>
        <end position="82"/>
    </location>
</feature>
<feature type="compositionally biased region" description="Acidic residues" evidence="4">
    <location>
        <begin position="552"/>
        <end position="570"/>
    </location>
</feature>
<protein>
    <recommendedName>
        <fullName evidence="5">SNF2 N-terminal domain-containing protein</fullName>
    </recommendedName>
</protein>
<dbReference type="GO" id="GO:0006974">
    <property type="term" value="P:DNA damage response"/>
    <property type="evidence" value="ECO:0007669"/>
    <property type="project" value="TreeGrafter"/>
</dbReference>
<dbReference type="Gene3D" id="3.30.40.10">
    <property type="entry name" value="Zinc/RING finger domain, C3HC4 (zinc finger)"/>
    <property type="match status" value="1"/>
</dbReference>
<evidence type="ECO:0000256" key="1">
    <source>
        <dbReference type="ARBA" id="ARBA00022723"/>
    </source>
</evidence>
<keyword evidence="3" id="KW-0862">Zinc</keyword>
<sequence>MVRNKVAPQQLNQEQQQAANWNLLDGAPGIAAAAADTAAPLAANHRLPPEPEQITLDDSDDDNDLVDLINDFESTDDSDDADFVLPGPKRQNNPNNRANRRRQVAFDFDDNDDDDDEDIAVLNQPRRAPRARPKKQKTPVGIQDYGTFAKVLNESLFYVKVQNDTPSKDVLSKCGEVSFVLVDEFSITEFLQYPTFEFWIYVCAEQGNSAVYFEWNSELEKEGESSSPKKKKKPVKANTFHHYMIKDYLDLDLWQGINIQRYFELVLKDVNESTKEMTICVFFKKSALTEIKFSSENISRPTQIANVITHFFGISTPLNSGEKQLNHDTKILYSTIKEYHRDRVYSDLDVQHPSLIPKLRPYQKAAVKWMLSQEGLGQDIKESPTSLHCLYSEIETLCGMKMYYNRYGYFLIKDKPLSVKPSPGGILADEMGLGKTVEVLSCMLCHPRGDLPKPEYLEPIKMKKYQRKRAQAMNQDIYTLDHEEESADELEGGYIKDEVKGNGAHVIKNVKEEGESKDLKEISVHLPKENSVESGKRSRTKRKATTKYNGFSDDDDDDFEEFENDDDYEDEGKSKPSKKPRYDPEIDIANNRNWQTIEKVILEVCWNGNNKSYKKEGSYKELRKFLRMRQKDPTYLMTLRERLNLSYNQAMQEYSAVGSLSKQRIKGFLDTKVQQKSYFECLCGEAEAEISDPKLRVQCTKCSLYQHAECVQYDVSNPYRGEYICPHCWTQQPPVSSGATLIVTPSSISYQWVDEIMKHLKQKAIRMLVYKGVSSQGYLQPRISDHQIRSRILKFADQITRSDHQIIRQ</sequence>
<evidence type="ECO:0000313" key="6">
    <source>
        <dbReference type="EMBL" id="CAL4169349.1"/>
    </source>
</evidence>
<dbReference type="GO" id="GO:0005524">
    <property type="term" value="F:ATP binding"/>
    <property type="evidence" value="ECO:0007669"/>
    <property type="project" value="InterPro"/>
</dbReference>
<name>A0AAV2SC77_MEGNR</name>
<dbReference type="InterPro" id="IPR013083">
    <property type="entry name" value="Znf_RING/FYVE/PHD"/>
</dbReference>
<dbReference type="Gene3D" id="3.40.50.10810">
    <property type="entry name" value="Tandem AAA-ATPase domain"/>
    <property type="match status" value="1"/>
</dbReference>
<proteinExistence type="predicted"/>
<dbReference type="GO" id="GO:0008270">
    <property type="term" value="F:zinc ion binding"/>
    <property type="evidence" value="ECO:0007669"/>
    <property type="project" value="UniProtKB-KW"/>
</dbReference>
<dbReference type="EMBL" id="CAXKWB010050003">
    <property type="protein sequence ID" value="CAL4169349.1"/>
    <property type="molecule type" value="Genomic_DNA"/>
</dbReference>
<feature type="compositionally biased region" description="Basic and acidic residues" evidence="4">
    <location>
        <begin position="525"/>
        <end position="536"/>
    </location>
</feature>
<dbReference type="AlphaFoldDB" id="A0AAV2SC77"/>
<dbReference type="InterPro" id="IPR011011">
    <property type="entry name" value="Znf_FYVE_PHD"/>
</dbReference>
<feature type="region of interest" description="Disordered" evidence="4">
    <location>
        <begin position="72"/>
        <end position="116"/>
    </location>
</feature>
<dbReference type="Pfam" id="PF00176">
    <property type="entry name" value="SNF2-rel_dom"/>
    <property type="match status" value="1"/>
</dbReference>
<feature type="domain" description="SNF2 N-terminal" evidence="5">
    <location>
        <begin position="362"/>
        <end position="781"/>
    </location>
</feature>
<feature type="region of interest" description="Disordered" evidence="4">
    <location>
        <begin position="525"/>
        <end position="586"/>
    </location>
</feature>
<dbReference type="SUPFAM" id="SSF57903">
    <property type="entry name" value="FYVE/PHD zinc finger"/>
    <property type="match status" value="1"/>
</dbReference>
<keyword evidence="2" id="KW-0863">Zinc-finger</keyword>
<dbReference type="CDD" id="cd15547">
    <property type="entry name" value="PHD_SHPRH"/>
    <property type="match status" value="1"/>
</dbReference>
<dbReference type="PROSITE" id="PS01359">
    <property type="entry name" value="ZF_PHD_1"/>
    <property type="match status" value="1"/>
</dbReference>
<evidence type="ECO:0000313" key="7">
    <source>
        <dbReference type="Proteomes" id="UP001497623"/>
    </source>
</evidence>
<feature type="compositionally biased region" description="Acidic residues" evidence="4">
    <location>
        <begin position="107"/>
        <end position="116"/>
    </location>
</feature>